<dbReference type="KEGG" id="mmob:F6R98_14595"/>
<dbReference type="Pfam" id="PF08388">
    <property type="entry name" value="GIIM"/>
    <property type="match status" value="1"/>
</dbReference>
<gene>
    <name evidence="2" type="ORF">F6R98_14595</name>
</gene>
<dbReference type="InterPro" id="IPR013597">
    <property type="entry name" value="Mat_intron_G2"/>
</dbReference>
<dbReference type="EMBL" id="CP044205">
    <property type="protein sequence ID" value="QFY43704.1"/>
    <property type="molecule type" value="Genomic_DNA"/>
</dbReference>
<evidence type="ECO:0000259" key="1">
    <source>
        <dbReference type="Pfam" id="PF08388"/>
    </source>
</evidence>
<reference evidence="2 3" key="1">
    <citation type="submission" date="2019-09" db="EMBL/GenBank/DDBJ databases">
        <title>Ecophysiology of the spiral-shaped methanotroph Methylospira mobilis as revealed by the complete genome sequence.</title>
        <authorList>
            <person name="Oshkin I.Y."/>
            <person name="Dedysh S.N."/>
            <person name="Miroshnikov K."/>
            <person name="Danilova O.V."/>
            <person name="Hakobyan A."/>
            <person name="Liesack W."/>
        </authorList>
    </citation>
    <scope>NUCLEOTIDE SEQUENCE [LARGE SCALE GENOMIC DNA]</scope>
    <source>
        <strain evidence="2 3">Shm1</strain>
    </source>
</reference>
<name>A0A5Q0BNC6_9GAMM</name>
<dbReference type="InParanoid" id="A0A5Q0BNC6"/>
<accession>A0A5Q0BNC6</accession>
<proteinExistence type="predicted"/>
<keyword evidence="3" id="KW-1185">Reference proteome</keyword>
<organism evidence="2 3">
    <name type="scientific">Candidatus Methylospira mobilis</name>
    <dbReference type="NCBI Taxonomy" id="1808979"/>
    <lineage>
        <taxon>Bacteria</taxon>
        <taxon>Pseudomonadati</taxon>
        <taxon>Pseudomonadota</taxon>
        <taxon>Gammaproteobacteria</taxon>
        <taxon>Methylococcales</taxon>
        <taxon>Methylococcaceae</taxon>
        <taxon>Candidatus Methylospira</taxon>
    </lineage>
</organism>
<dbReference type="AlphaFoldDB" id="A0A5Q0BNC6"/>
<evidence type="ECO:0000313" key="3">
    <source>
        <dbReference type="Proteomes" id="UP000325755"/>
    </source>
</evidence>
<dbReference type="RefSeq" id="WP_153249686.1">
    <property type="nucleotide sequence ID" value="NZ_CP044205.1"/>
</dbReference>
<protein>
    <submittedName>
        <fullName evidence="2">Maturase</fullName>
    </submittedName>
</protein>
<evidence type="ECO:0000313" key="2">
    <source>
        <dbReference type="EMBL" id="QFY43704.1"/>
    </source>
</evidence>
<dbReference type="Proteomes" id="UP000325755">
    <property type="component" value="Chromosome"/>
</dbReference>
<dbReference type="OrthoDB" id="9793236at2"/>
<feature type="domain" description="Group II intron maturase-specific" evidence="1">
    <location>
        <begin position="7"/>
        <end position="80"/>
    </location>
</feature>
<sequence length="129" mass="15005">MSEPSLAKLKNRIRDLTRRTRGRRLIDIIAELRTALLGWKAYFGIAEVLSPLREIDKWIRRRLRCYQWKQWGSAGYRELRKRGVTVREAWNTSKSAHGPWRLSKTPALNLALPAKTFSNMGLPSLCVTR</sequence>